<sequence>MAHNIEQFADGSSAFVSAREHAWHRLGTVVPQEFTAAEAMQYAHLGGWNVRKSPLTTSVLSAEGVTTVEVPDQFATLRTNPKTGTPEALGVVGNGYRPIQNEEHADLLNTLVSESGAHFETAGSLKAGRQVFITMKVPNTLMVGGRDAVDLYLVALNSHDGSSAFRLLVSPVRVVCANTQAAAIQSAKSSYSIRHTSGAAGYVAEARNALGLTFKFAEAFQAKADAMISEQISRDEFDALIGAVWSSDAADSGSKRARTIQADRSRELRRLMWTADTNENIRGTRWAAYQSVTEYLDHTAPVSKSVGRSAADAARAERALTSSTVESVKVRAFDLLTV</sequence>
<dbReference type="RefSeq" id="WP_353649162.1">
    <property type="nucleotide sequence ID" value="NZ_CP159218.1"/>
</dbReference>
<protein>
    <submittedName>
        <fullName evidence="1">DUF932 domain-containing protein</fullName>
    </submittedName>
</protein>
<evidence type="ECO:0000313" key="1">
    <source>
        <dbReference type="EMBL" id="XCG63547.1"/>
    </source>
</evidence>
<dbReference type="NCBIfam" id="TIGR03299">
    <property type="entry name" value="LGT_TIGR03299"/>
    <property type="match status" value="1"/>
</dbReference>
<name>A0AAU8DP29_9ACTN</name>
<dbReference type="AlphaFoldDB" id="A0AAU8DP29"/>
<gene>
    <name evidence="1" type="ORF">ABLG96_20525</name>
</gene>
<accession>A0AAU8DP29</accession>
<reference evidence="1" key="1">
    <citation type="submission" date="2024-05" db="EMBL/GenBank/DDBJ databases">
        <authorList>
            <person name="Cai S.Y."/>
            <person name="Jin L.M."/>
            <person name="Li H.R."/>
        </authorList>
    </citation>
    <scope>NUCLEOTIDE SEQUENCE</scope>
    <source>
        <strain evidence="1">A5-74</strain>
    </source>
</reference>
<proteinExistence type="predicted"/>
<dbReference type="InterPro" id="IPR017686">
    <property type="entry name" value="Phg/plasmid-like_prot"/>
</dbReference>
<dbReference type="InterPro" id="IPR026325">
    <property type="entry name" value="DUF932"/>
</dbReference>
<dbReference type="EMBL" id="CP159218">
    <property type="protein sequence ID" value="XCG63547.1"/>
    <property type="molecule type" value="Genomic_DNA"/>
</dbReference>
<organism evidence="1">
    <name type="scientific">Nakamurella sp. A5-74</name>
    <dbReference type="NCBI Taxonomy" id="3158264"/>
    <lineage>
        <taxon>Bacteria</taxon>
        <taxon>Bacillati</taxon>
        <taxon>Actinomycetota</taxon>
        <taxon>Actinomycetes</taxon>
        <taxon>Nakamurellales</taxon>
        <taxon>Nakamurellaceae</taxon>
        <taxon>Nakamurella</taxon>
    </lineage>
</organism>
<dbReference type="Pfam" id="PF06067">
    <property type="entry name" value="DUF932"/>
    <property type="match status" value="1"/>
</dbReference>